<accession>A0A2G8SUT4</accession>
<dbReference type="SUPFAM" id="SSF50729">
    <property type="entry name" value="PH domain-like"/>
    <property type="match status" value="1"/>
</dbReference>
<name>A0A2G8SUT4_9APHY</name>
<gene>
    <name evidence="2" type="ORF">GSI_01208</name>
</gene>
<dbReference type="STRING" id="1077348.A0A2G8SUT4"/>
<dbReference type="OrthoDB" id="1259151at2759"/>
<proteinExistence type="predicted"/>
<organism evidence="2 3">
    <name type="scientific">Ganoderma sinense ZZ0214-1</name>
    <dbReference type="NCBI Taxonomy" id="1077348"/>
    <lineage>
        <taxon>Eukaryota</taxon>
        <taxon>Fungi</taxon>
        <taxon>Dikarya</taxon>
        <taxon>Basidiomycota</taxon>
        <taxon>Agaricomycotina</taxon>
        <taxon>Agaricomycetes</taxon>
        <taxon>Polyporales</taxon>
        <taxon>Polyporaceae</taxon>
        <taxon>Ganoderma</taxon>
    </lineage>
</organism>
<evidence type="ECO:0000313" key="2">
    <source>
        <dbReference type="EMBL" id="PIL37514.1"/>
    </source>
</evidence>
<evidence type="ECO:0000256" key="1">
    <source>
        <dbReference type="SAM" id="MobiDB-lite"/>
    </source>
</evidence>
<feature type="compositionally biased region" description="Low complexity" evidence="1">
    <location>
        <begin position="167"/>
        <end position="194"/>
    </location>
</feature>
<comment type="caution">
    <text evidence="2">The sequence shown here is derived from an EMBL/GenBank/DDBJ whole genome shotgun (WGS) entry which is preliminary data.</text>
</comment>
<dbReference type="Proteomes" id="UP000230002">
    <property type="component" value="Unassembled WGS sequence"/>
</dbReference>
<protein>
    <submittedName>
        <fullName evidence="2">Uncharacterized protein</fullName>
    </submittedName>
</protein>
<keyword evidence="3" id="KW-1185">Reference proteome</keyword>
<sequence length="206" mass="21891">MSLNTVTLSPARTPTPLQDEVDIRHVDAIEYTITLPSKKLEGKGKIFLTDLRLILVADVPTDGFETLAAPHTALLSVKAEAPRLNLFSPPRIVVEVKPSPGGGGGLGDAPARVEFRLVRGGDKDAFHSFAGALDKTRERAVNRSRANPEDEFDLREWPPSPPPLLPTPSRCVVSAYGGPGPSSSSTATTTYVTADAPSDAPPGYEP</sequence>
<reference evidence="2 3" key="1">
    <citation type="journal article" date="2015" name="Sci. Rep.">
        <title>Chromosome-level genome map provides insights into diverse defense mechanisms in the medicinal fungus Ganoderma sinense.</title>
        <authorList>
            <person name="Zhu Y."/>
            <person name="Xu J."/>
            <person name="Sun C."/>
            <person name="Zhou S."/>
            <person name="Xu H."/>
            <person name="Nelson D.R."/>
            <person name="Qian J."/>
            <person name="Song J."/>
            <person name="Luo H."/>
            <person name="Xiang L."/>
            <person name="Li Y."/>
            <person name="Xu Z."/>
            <person name="Ji A."/>
            <person name="Wang L."/>
            <person name="Lu S."/>
            <person name="Hayward A."/>
            <person name="Sun W."/>
            <person name="Li X."/>
            <person name="Schwartz D.C."/>
            <person name="Wang Y."/>
            <person name="Chen S."/>
        </authorList>
    </citation>
    <scope>NUCLEOTIDE SEQUENCE [LARGE SCALE GENOMIC DNA]</scope>
    <source>
        <strain evidence="2 3">ZZ0214-1</strain>
    </source>
</reference>
<evidence type="ECO:0000313" key="3">
    <source>
        <dbReference type="Proteomes" id="UP000230002"/>
    </source>
</evidence>
<dbReference type="EMBL" id="AYKW01000001">
    <property type="protein sequence ID" value="PIL37514.1"/>
    <property type="molecule type" value="Genomic_DNA"/>
</dbReference>
<dbReference type="AlphaFoldDB" id="A0A2G8SUT4"/>
<feature type="region of interest" description="Disordered" evidence="1">
    <location>
        <begin position="140"/>
        <end position="206"/>
    </location>
</feature>